<dbReference type="GO" id="GO:0016301">
    <property type="term" value="F:kinase activity"/>
    <property type="evidence" value="ECO:0007669"/>
    <property type="project" value="UniProtKB-KW"/>
</dbReference>
<dbReference type="Proteomes" id="UP000236075">
    <property type="component" value="Unassembled WGS sequence"/>
</dbReference>
<name>A0A857Z916_9BACT</name>
<dbReference type="EMBL" id="PJLB01000005">
    <property type="protein sequence ID" value="PND03776.1"/>
    <property type="molecule type" value="Genomic_DNA"/>
</dbReference>
<sequence length="332" mass="35791">MSFSEPCALAVDFGGTSIKMGVTAGERILATADRIPTAMFESPQAIIDAMIASARTLRGQFPSACVMGMGMPGWCDYQRGVLYQLTNVRVWDREIPVKEMMEQALGLPVVLDNDANCMAYAEWKLGAGRGMSSLVCLTMGTGIGGGIVVHDRMLRGRRLSAAELGQTSIHYQGKTGPFGSRGAIEEYIGNNELAAEAVKRYAGAGIIKTVDECTPRHLDEAARSGCPIALQLWEDTAEMLGCLIMNLMYTLVPDAFIIGGGVAKAGDLLMKPLLENLRKQLFPLLMEDLKILPARFGAEAGLLGAGAMAMDEFMGMGILERFKDQKSTQTFC</sequence>
<dbReference type="Gene3D" id="3.30.420.40">
    <property type="match status" value="2"/>
</dbReference>
<dbReference type="AlphaFoldDB" id="A0A857Z916"/>
<dbReference type="SUPFAM" id="SSF53067">
    <property type="entry name" value="Actin-like ATPase domain"/>
    <property type="match status" value="1"/>
</dbReference>
<dbReference type="RefSeq" id="WP_102741697.1">
    <property type="nucleotide sequence ID" value="NZ_CP027005.1"/>
</dbReference>
<protein>
    <submittedName>
        <fullName evidence="2">Sugar kinase</fullName>
    </submittedName>
</protein>
<dbReference type="PANTHER" id="PTHR18964">
    <property type="entry name" value="ROK (REPRESSOR, ORF, KINASE) FAMILY"/>
    <property type="match status" value="1"/>
</dbReference>
<reference evidence="2 3" key="1">
    <citation type="journal article" date="2017" name="BMC Genomics">
        <title>Genome sequencing of 39 Akkermansia muciniphila isolates reveals its population structure, genomic and functional diverisity, and global distribution in mammalian gut microbiotas.</title>
        <authorList>
            <person name="Guo X."/>
            <person name="Li S."/>
            <person name="Zhang J."/>
            <person name="Wu F."/>
            <person name="Li X."/>
            <person name="Wu D."/>
            <person name="Zhang M."/>
            <person name="Ou Z."/>
            <person name="Jie Z."/>
            <person name="Yan Q."/>
            <person name="Li P."/>
            <person name="Yi J."/>
            <person name="Peng Y."/>
        </authorList>
    </citation>
    <scope>NUCLEOTIDE SEQUENCE [LARGE SCALE GENOMIC DNA]</scope>
    <source>
        <strain evidence="2 3">GP28</strain>
    </source>
</reference>
<dbReference type="InterPro" id="IPR043129">
    <property type="entry name" value="ATPase_NBD"/>
</dbReference>
<keyword evidence="2" id="KW-0418">Kinase</keyword>
<evidence type="ECO:0000256" key="1">
    <source>
        <dbReference type="ARBA" id="ARBA00006479"/>
    </source>
</evidence>
<dbReference type="Pfam" id="PF00480">
    <property type="entry name" value="ROK"/>
    <property type="match status" value="1"/>
</dbReference>
<gene>
    <name evidence="2" type="ORF">CXT95_03010</name>
</gene>
<accession>A0A857Z916</accession>
<organism evidence="2 3">
    <name type="scientific">Akkermansia muciniphila</name>
    <dbReference type="NCBI Taxonomy" id="239935"/>
    <lineage>
        <taxon>Bacteria</taxon>
        <taxon>Pseudomonadati</taxon>
        <taxon>Verrucomicrobiota</taxon>
        <taxon>Verrucomicrobiia</taxon>
        <taxon>Verrucomicrobiales</taxon>
        <taxon>Akkermansiaceae</taxon>
        <taxon>Akkermansia</taxon>
    </lineage>
</organism>
<evidence type="ECO:0000313" key="3">
    <source>
        <dbReference type="Proteomes" id="UP000236075"/>
    </source>
</evidence>
<comment type="similarity">
    <text evidence="1">Belongs to the ROK (NagC/XylR) family.</text>
</comment>
<comment type="caution">
    <text evidence="2">The sequence shown here is derived from an EMBL/GenBank/DDBJ whole genome shotgun (WGS) entry which is preliminary data.</text>
</comment>
<dbReference type="PANTHER" id="PTHR18964:SF149">
    <property type="entry name" value="BIFUNCTIONAL UDP-N-ACETYLGLUCOSAMINE 2-EPIMERASE_N-ACETYLMANNOSAMINE KINASE"/>
    <property type="match status" value="1"/>
</dbReference>
<keyword evidence="2" id="KW-0808">Transferase</keyword>
<dbReference type="InterPro" id="IPR000600">
    <property type="entry name" value="ROK"/>
</dbReference>
<evidence type="ECO:0000313" key="2">
    <source>
        <dbReference type="EMBL" id="PND03776.1"/>
    </source>
</evidence>
<proteinExistence type="inferred from homology"/>